<dbReference type="STRING" id="390807.SAMN04488095_2667"/>
<protein>
    <recommendedName>
        <fullName evidence="2">UPF0102 protein SAMN04488095_2667</fullName>
    </recommendedName>
</protein>
<organism evidence="3 4">
    <name type="scientific">Jannaschia pohangensis</name>
    <dbReference type="NCBI Taxonomy" id="390807"/>
    <lineage>
        <taxon>Bacteria</taxon>
        <taxon>Pseudomonadati</taxon>
        <taxon>Pseudomonadota</taxon>
        <taxon>Alphaproteobacteria</taxon>
        <taxon>Rhodobacterales</taxon>
        <taxon>Roseobacteraceae</taxon>
        <taxon>Jannaschia</taxon>
    </lineage>
</organism>
<evidence type="ECO:0000313" key="4">
    <source>
        <dbReference type="Proteomes" id="UP000199110"/>
    </source>
</evidence>
<reference evidence="3 4" key="1">
    <citation type="submission" date="2016-10" db="EMBL/GenBank/DDBJ databases">
        <authorList>
            <person name="de Groot N.N."/>
        </authorList>
    </citation>
    <scope>NUCLEOTIDE SEQUENCE [LARGE SCALE GENOMIC DNA]</scope>
    <source>
        <strain evidence="3 4">DSM 19073</strain>
    </source>
</reference>
<dbReference type="Proteomes" id="UP000199110">
    <property type="component" value="Unassembled WGS sequence"/>
</dbReference>
<keyword evidence="3" id="KW-0540">Nuclease</keyword>
<comment type="similarity">
    <text evidence="1 2">Belongs to the UPF0102 family.</text>
</comment>
<dbReference type="EMBL" id="FORA01000003">
    <property type="protein sequence ID" value="SFJ37456.1"/>
    <property type="molecule type" value="Genomic_DNA"/>
</dbReference>
<keyword evidence="3" id="KW-0255">Endonuclease</keyword>
<keyword evidence="4" id="KW-1185">Reference proteome</keyword>
<keyword evidence="3" id="KW-0378">Hydrolase</keyword>
<dbReference type="InterPro" id="IPR011856">
    <property type="entry name" value="tRNA_endonuc-like_dom_sf"/>
</dbReference>
<dbReference type="GO" id="GO:0003676">
    <property type="term" value="F:nucleic acid binding"/>
    <property type="evidence" value="ECO:0007669"/>
    <property type="project" value="InterPro"/>
</dbReference>
<dbReference type="HAMAP" id="MF_00048">
    <property type="entry name" value="UPF0102"/>
    <property type="match status" value="1"/>
</dbReference>
<accession>A0A1I3QWD2</accession>
<dbReference type="InterPro" id="IPR003509">
    <property type="entry name" value="UPF0102_YraN-like"/>
</dbReference>
<dbReference type="SUPFAM" id="SSF52980">
    <property type="entry name" value="Restriction endonuclease-like"/>
    <property type="match status" value="1"/>
</dbReference>
<dbReference type="Pfam" id="PF02021">
    <property type="entry name" value="UPF0102"/>
    <property type="match status" value="1"/>
</dbReference>
<sequence>MSYHAGLAAEDAVARHYVRLGHRVIARRWRGMGGEIDVIVQSGDDTVFVEVKQSDTHAAAATRVSPRQIGRLFDCAGEFMGTLPDGMNASVRFDVALVDGTGRIEVLENALMT</sequence>
<gene>
    <name evidence="3" type="ORF">SAMN04488095_2667</name>
</gene>
<dbReference type="InterPro" id="IPR011335">
    <property type="entry name" value="Restrct_endonuc-II-like"/>
</dbReference>
<dbReference type="PANTHER" id="PTHR34039:SF1">
    <property type="entry name" value="UPF0102 PROTEIN YRAN"/>
    <property type="match status" value="1"/>
</dbReference>
<proteinExistence type="inferred from homology"/>
<evidence type="ECO:0000313" key="3">
    <source>
        <dbReference type="EMBL" id="SFJ37456.1"/>
    </source>
</evidence>
<evidence type="ECO:0000256" key="1">
    <source>
        <dbReference type="ARBA" id="ARBA00006738"/>
    </source>
</evidence>
<evidence type="ECO:0000256" key="2">
    <source>
        <dbReference type="HAMAP-Rule" id="MF_00048"/>
    </source>
</evidence>
<name>A0A1I3QWD2_9RHOB</name>
<dbReference type="PANTHER" id="PTHR34039">
    <property type="entry name" value="UPF0102 PROTEIN YRAN"/>
    <property type="match status" value="1"/>
</dbReference>
<dbReference type="AlphaFoldDB" id="A0A1I3QWD2"/>
<dbReference type="Gene3D" id="3.40.1350.10">
    <property type="match status" value="1"/>
</dbReference>
<dbReference type="GO" id="GO:0004519">
    <property type="term" value="F:endonuclease activity"/>
    <property type="evidence" value="ECO:0007669"/>
    <property type="project" value="UniProtKB-KW"/>
</dbReference>